<dbReference type="Pfam" id="PF07963">
    <property type="entry name" value="N_methyl"/>
    <property type="match status" value="1"/>
</dbReference>
<dbReference type="Gene3D" id="3.30.700.10">
    <property type="entry name" value="Glycoprotein, Type 4 Pilin"/>
    <property type="match status" value="1"/>
</dbReference>
<dbReference type="RefSeq" id="WP_394470275.1">
    <property type="nucleotide sequence ID" value="NZ_JBIGHY010000003.1"/>
</dbReference>
<dbReference type="Proteomes" id="UP001606300">
    <property type="component" value="Unassembled WGS sequence"/>
</dbReference>
<dbReference type="InterPro" id="IPR045584">
    <property type="entry name" value="Pilin-like"/>
</dbReference>
<feature type="transmembrane region" description="Helical" evidence="3">
    <location>
        <begin position="34"/>
        <end position="54"/>
    </location>
</feature>
<name>A0ABW7EQ90_9BURK</name>
<dbReference type="PRINTS" id="PR00813">
    <property type="entry name" value="BCTERIALGSPG"/>
</dbReference>
<organism evidence="4 5">
    <name type="scientific">Pelomonas dachongensis</name>
    <dbReference type="NCBI Taxonomy" id="3299029"/>
    <lineage>
        <taxon>Bacteria</taxon>
        <taxon>Pseudomonadati</taxon>
        <taxon>Pseudomonadota</taxon>
        <taxon>Betaproteobacteria</taxon>
        <taxon>Burkholderiales</taxon>
        <taxon>Sphaerotilaceae</taxon>
        <taxon>Roseateles</taxon>
    </lineage>
</organism>
<evidence type="ECO:0000313" key="4">
    <source>
        <dbReference type="EMBL" id="MFG6414196.1"/>
    </source>
</evidence>
<keyword evidence="3" id="KW-0812">Transmembrane</keyword>
<proteinExistence type="predicted"/>
<dbReference type="NCBIfam" id="TIGR02532">
    <property type="entry name" value="IV_pilin_GFxxxE"/>
    <property type="match status" value="1"/>
</dbReference>
<accession>A0ABW7EQ90</accession>
<evidence type="ECO:0000256" key="3">
    <source>
        <dbReference type="SAM" id="Phobius"/>
    </source>
</evidence>
<keyword evidence="1" id="KW-0488">Methylation</keyword>
<evidence type="ECO:0000256" key="2">
    <source>
        <dbReference type="SAM" id="MobiDB-lite"/>
    </source>
</evidence>
<dbReference type="SUPFAM" id="SSF54523">
    <property type="entry name" value="Pili subunits"/>
    <property type="match status" value="1"/>
</dbReference>
<comment type="caution">
    <text evidence="4">The sequence shown here is derived from an EMBL/GenBank/DDBJ whole genome shotgun (WGS) entry which is preliminary data.</text>
</comment>
<keyword evidence="5" id="KW-1185">Reference proteome</keyword>
<evidence type="ECO:0000256" key="1">
    <source>
        <dbReference type="ARBA" id="ARBA00022481"/>
    </source>
</evidence>
<feature type="region of interest" description="Disordered" evidence="2">
    <location>
        <begin position="1"/>
        <end position="24"/>
    </location>
</feature>
<sequence length="184" mass="20174">MNHARGRGPAPGRPKPGDIPPGDRAVYSRRDGRGFTLIEMLVVLALLGVLASAARPLLELSVQRGREHELRQGLRTLRDALDAYKRAAEAGHVVLSPEDSGYPARLQLLVDGVADAKSPNGGKLYFLRRLPRDPFASADLPAAETWGLRAYDSPPDDPRAGKDVFDVFSRSERKALDGSRLRDW</sequence>
<reference evidence="4 5" key="1">
    <citation type="submission" date="2024-09" db="EMBL/GenBank/DDBJ databases">
        <title>Novel species of the genus Pelomonas and Roseateles isolated from streams.</title>
        <authorList>
            <person name="Lu H."/>
        </authorList>
    </citation>
    <scope>NUCLEOTIDE SEQUENCE [LARGE SCALE GENOMIC DNA]</scope>
    <source>
        <strain evidence="4 5">DC23W</strain>
    </source>
</reference>
<dbReference type="EMBL" id="JBIGHY010000003">
    <property type="protein sequence ID" value="MFG6414196.1"/>
    <property type="molecule type" value="Genomic_DNA"/>
</dbReference>
<dbReference type="InterPro" id="IPR000983">
    <property type="entry name" value="Bac_GSPG_pilin"/>
</dbReference>
<keyword evidence="3" id="KW-1133">Transmembrane helix</keyword>
<protein>
    <submittedName>
        <fullName evidence="4">Type II secretion system protein</fullName>
    </submittedName>
</protein>
<gene>
    <name evidence="4" type="ORF">ACG02S_09825</name>
</gene>
<dbReference type="InterPro" id="IPR012902">
    <property type="entry name" value="N_methyl_site"/>
</dbReference>
<dbReference type="PROSITE" id="PS00409">
    <property type="entry name" value="PROKAR_NTER_METHYL"/>
    <property type="match status" value="1"/>
</dbReference>
<evidence type="ECO:0000313" key="5">
    <source>
        <dbReference type="Proteomes" id="UP001606300"/>
    </source>
</evidence>
<keyword evidence="3" id="KW-0472">Membrane</keyword>